<evidence type="ECO:0000256" key="1">
    <source>
        <dbReference type="ARBA" id="ARBA00004162"/>
    </source>
</evidence>
<keyword evidence="4" id="KW-1133">Transmembrane helix</keyword>
<reference evidence="6 7" key="1">
    <citation type="submission" date="2016-10" db="EMBL/GenBank/DDBJ databases">
        <authorList>
            <person name="de Groot N.N."/>
        </authorList>
    </citation>
    <scope>NUCLEOTIDE SEQUENCE [LARGE SCALE GENOMIC DNA]</scope>
    <source>
        <strain evidence="6 7">CGMCC 4.5506</strain>
    </source>
</reference>
<name>A0A222VX03_9PSEU</name>
<organism evidence="6 7">
    <name type="scientific">Prauserella marina</name>
    <dbReference type="NCBI Taxonomy" id="530584"/>
    <lineage>
        <taxon>Bacteria</taxon>
        <taxon>Bacillati</taxon>
        <taxon>Actinomycetota</taxon>
        <taxon>Actinomycetes</taxon>
        <taxon>Pseudonocardiales</taxon>
        <taxon>Pseudonocardiaceae</taxon>
        <taxon>Prauserella</taxon>
    </lineage>
</organism>
<dbReference type="GO" id="GO:0005886">
    <property type="term" value="C:plasma membrane"/>
    <property type="evidence" value="ECO:0007669"/>
    <property type="project" value="UniProtKB-SubCell"/>
</dbReference>
<evidence type="ECO:0000256" key="4">
    <source>
        <dbReference type="ARBA" id="ARBA00022989"/>
    </source>
</evidence>
<evidence type="ECO:0000313" key="6">
    <source>
        <dbReference type="EMBL" id="SDC88954.1"/>
    </source>
</evidence>
<dbReference type="Proteomes" id="UP000199494">
    <property type="component" value="Unassembled WGS sequence"/>
</dbReference>
<sequence length="69" mass="7427">MTNNVTTKKLRRSSTDKMLAGVCGGWARMLGVDAAILRILFVAATIFGVGAPILLYIACWLLMPEDEAA</sequence>
<keyword evidence="7" id="KW-1185">Reference proteome</keyword>
<keyword evidence="5" id="KW-0472">Membrane</keyword>
<evidence type="ECO:0000313" key="7">
    <source>
        <dbReference type="Proteomes" id="UP000199494"/>
    </source>
</evidence>
<dbReference type="InterPro" id="IPR052027">
    <property type="entry name" value="PspC"/>
</dbReference>
<dbReference type="AlphaFoldDB" id="A0A222VX03"/>
<accession>A0A222VX03</accession>
<proteinExistence type="predicted"/>
<evidence type="ECO:0000256" key="5">
    <source>
        <dbReference type="ARBA" id="ARBA00023136"/>
    </source>
</evidence>
<protein>
    <submittedName>
        <fullName evidence="6">Phage shock protein PspC (Stress-responsive transcriptional regulator)</fullName>
    </submittedName>
</protein>
<keyword evidence="2" id="KW-1003">Cell membrane</keyword>
<evidence type="ECO:0000256" key="3">
    <source>
        <dbReference type="ARBA" id="ARBA00022692"/>
    </source>
</evidence>
<dbReference type="OrthoDB" id="7359894at2"/>
<dbReference type="InterPro" id="IPR007168">
    <property type="entry name" value="Phageshock_PspC_N"/>
</dbReference>
<dbReference type="KEGG" id="pmad:BAY61_28175"/>
<comment type="subcellular location">
    <subcellularLocation>
        <location evidence="1">Cell membrane</location>
        <topology evidence="1">Single-pass membrane protein</topology>
    </subcellularLocation>
</comment>
<keyword evidence="3" id="KW-0812">Transmembrane</keyword>
<dbReference type="STRING" id="530584.SAMN05421630_104303"/>
<dbReference type="Pfam" id="PF04024">
    <property type="entry name" value="PspC"/>
    <property type="match status" value="1"/>
</dbReference>
<evidence type="ECO:0000256" key="2">
    <source>
        <dbReference type="ARBA" id="ARBA00022475"/>
    </source>
</evidence>
<dbReference type="EMBL" id="FMZE01000004">
    <property type="protein sequence ID" value="SDC88954.1"/>
    <property type="molecule type" value="Genomic_DNA"/>
</dbReference>
<dbReference type="PANTHER" id="PTHR33885">
    <property type="entry name" value="PHAGE SHOCK PROTEIN C"/>
    <property type="match status" value="1"/>
</dbReference>
<dbReference type="PANTHER" id="PTHR33885:SF3">
    <property type="entry name" value="PHAGE SHOCK PROTEIN C"/>
    <property type="match status" value="1"/>
</dbReference>
<gene>
    <name evidence="6" type="ORF">SAMN05421630_104303</name>
</gene>
<dbReference type="RefSeq" id="WP_091803301.1">
    <property type="nucleotide sequence ID" value="NZ_CP016353.1"/>
</dbReference>